<comment type="catalytic activity">
    <reaction evidence="9 10">
        <text>guanosine(37) in tRNA + S-adenosyl-L-methionine = N(1)-methylguanosine(37) in tRNA + S-adenosyl-L-homocysteine + H(+)</text>
        <dbReference type="Rhea" id="RHEA:36899"/>
        <dbReference type="Rhea" id="RHEA-COMP:10145"/>
        <dbReference type="Rhea" id="RHEA-COMP:10147"/>
        <dbReference type="ChEBI" id="CHEBI:15378"/>
        <dbReference type="ChEBI" id="CHEBI:57856"/>
        <dbReference type="ChEBI" id="CHEBI:59789"/>
        <dbReference type="ChEBI" id="CHEBI:73542"/>
        <dbReference type="ChEBI" id="CHEBI:74269"/>
        <dbReference type="EC" id="2.1.1.228"/>
    </reaction>
</comment>
<dbReference type="PANTHER" id="PTHR23245:SF43">
    <property type="entry name" value="TRNA (GUANINE(37)-N1)-METHYLTRANSFERASE 2"/>
    <property type="match status" value="1"/>
</dbReference>
<dbReference type="Pfam" id="PF25133">
    <property type="entry name" value="TYW2_N_2"/>
    <property type="match status" value="1"/>
</dbReference>
<dbReference type="GO" id="GO:0070901">
    <property type="term" value="P:mitochondrial tRNA methylation"/>
    <property type="evidence" value="ECO:0007669"/>
    <property type="project" value="UniProtKB-ARBA"/>
</dbReference>
<comment type="subcellular location">
    <subcellularLocation>
        <location evidence="10">Mitochondrion matrix</location>
    </subcellularLocation>
    <subcellularLocation>
        <location evidence="10">Nucleus</location>
    </subcellularLocation>
    <subcellularLocation>
        <location evidence="10">Cytoplasm</location>
    </subcellularLocation>
    <text evidence="10">Predominantly in the mitochondria and in the nucleus.</text>
</comment>
<dbReference type="PANTHER" id="PTHR23245">
    <property type="entry name" value="TRNA METHYLTRANSFERASE"/>
    <property type="match status" value="1"/>
</dbReference>
<dbReference type="GO" id="GO:0005759">
    <property type="term" value="C:mitochondrial matrix"/>
    <property type="evidence" value="ECO:0007669"/>
    <property type="project" value="UniProtKB-SubCell"/>
</dbReference>
<evidence type="ECO:0000256" key="10">
    <source>
        <dbReference type="HAMAP-Rule" id="MF_03152"/>
    </source>
</evidence>
<comment type="similarity">
    <text evidence="10">Belongs to the TRM5 / TYW2 family.</text>
</comment>
<dbReference type="FunFam" id="3.40.50.150:FF:000225">
    <property type="entry name" value="tRNA (guanine(37)-N1)-methyltransferase"/>
    <property type="match status" value="1"/>
</dbReference>
<evidence type="ECO:0000256" key="1">
    <source>
        <dbReference type="ARBA" id="ARBA00009775"/>
    </source>
</evidence>
<gene>
    <name evidence="13" type="ORF">SAY86_029572</name>
</gene>
<dbReference type="FunFam" id="3.30.300.110:FF:000001">
    <property type="entry name" value="tRNA (guanine(37)-N1)-methyltransferase"/>
    <property type="match status" value="1"/>
</dbReference>
<feature type="binding site" evidence="10">
    <location>
        <begin position="460"/>
        <end position="461"/>
    </location>
    <ligand>
        <name>S-adenosyl-L-methionine</name>
        <dbReference type="ChEBI" id="CHEBI:59789"/>
    </ligand>
</feature>
<dbReference type="AlphaFoldDB" id="A0AAN7M1G2"/>
<proteinExistence type="inferred from homology"/>
<dbReference type="SUPFAM" id="SSF53335">
    <property type="entry name" value="S-adenosyl-L-methionine-dependent methyltransferases"/>
    <property type="match status" value="1"/>
</dbReference>
<comment type="subunit">
    <text evidence="10">Monomer.</text>
</comment>
<dbReference type="Gene3D" id="3.30.300.110">
    <property type="entry name" value="Met-10+ protein-like domains"/>
    <property type="match status" value="1"/>
</dbReference>
<name>A0AAN7M1G2_TRANT</name>
<evidence type="ECO:0000256" key="9">
    <source>
        <dbReference type="ARBA" id="ARBA00047783"/>
    </source>
</evidence>
<dbReference type="Gene3D" id="3.40.50.150">
    <property type="entry name" value="Vaccinia Virus protein VP39"/>
    <property type="match status" value="1"/>
</dbReference>
<evidence type="ECO:0000256" key="11">
    <source>
        <dbReference type="SAM" id="MobiDB-lite"/>
    </source>
</evidence>
<feature type="domain" description="SAM-dependent methyltransferase TRM5/TYW2-type" evidence="12">
    <location>
        <begin position="332"/>
        <end position="594"/>
    </location>
</feature>
<dbReference type="EMBL" id="JAXQNO010000006">
    <property type="protein sequence ID" value="KAK4797246.1"/>
    <property type="molecule type" value="Genomic_DNA"/>
</dbReference>
<keyword evidence="7 10" id="KW-0496">Mitochondrion</keyword>
<evidence type="ECO:0000256" key="7">
    <source>
        <dbReference type="ARBA" id="ARBA00023128"/>
    </source>
</evidence>
<keyword evidence="6 10" id="KW-0819">tRNA processing</keyword>
<dbReference type="PROSITE" id="PS51684">
    <property type="entry name" value="SAM_MT_TRM5_TYW2"/>
    <property type="match status" value="1"/>
</dbReference>
<organism evidence="13 14">
    <name type="scientific">Trapa natans</name>
    <name type="common">Water chestnut</name>
    <dbReference type="NCBI Taxonomy" id="22666"/>
    <lineage>
        <taxon>Eukaryota</taxon>
        <taxon>Viridiplantae</taxon>
        <taxon>Streptophyta</taxon>
        <taxon>Embryophyta</taxon>
        <taxon>Tracheophyta</taxon>
        <taxon>Spermatophyta</taxon>
        <taxon>Magnoliopsida</taxon>
        <taxon>eudicotyledons</taxon>
        <taxon>Gunneridae</taxon>
        <taxon>Pentapetalae</taxon>
        <taxon>rosids</taxon>
        <taxon>malvids</taxon>
        <taxon>Myrtales</taxon>
        <taxon>Lythraceae</taxon>
        <taxon>Trapa</taxon>
    </lineage>
</organism>
<feature type="binding site" evidence="10">
    <location>
        <position position="511"/>
    </location>
    <ligand>
        <name>S-adenosyl-L-methionine</name>
        <dbReference type="ChEBI" id="CHEBI:59789"/>
    </ligand>
</feature>
<keyword evidence="2 10" id="KW-0963">Cytoplasm</keyword>
<sequence length="611" mass="69318">MAAAKLFLRPYCPSPPIPFHAKPFLSHPQLFTPSFSSGARSVGVASCAQTHAAVPYGPSLHKGANLYPSGEEQRNSIKDEEEGRHLFNEQSFTRVFDISALRVPSKDCFALENRLRGHLLNWPRVHNIARIPGDDVDPDILKLMGDPDNDDANFESLERRVYGKAEGDGEELGPILYRDKLVRTFNTRGFVNFRNLASITRPKKRKKKKENDGNGAKQKDWSVGRCEAAIVEVMEDEEGEGDNLRGLLGEGYKRSKWKGSTRLLLLDEQYANKGLEDLPEAIKVMFREYTTHSTSQNLELVACKLTLFYDYWSMNEILEVLLPKGMIVPSAFETVGHIAHLNLRDEHLPYKELVAKVVLDKNKPKIQTVVNKIDAINNDYRTMQLEILAGNRSLVTDVVENGLKFTVDLATVYWNSRLGSERQRLISGFTRNDVVCDVFCGVGPIAISAATIVKRVYANDLNPTAIEYLERNCVLNKLERKIKVFNMDGRRFIGSIFASEKAQSITQVVMNLPNDAAEYLDAFRGIYIDKEREDIRNLPTIHVYGFSKARDPEFDFHERIRIALSEVGVDVEMRRVRLVAPGKWMLCAKFTLPQSVAFSRNGRFHREEFES</sequence>
<evidence type="ECO:0000256" key="6">
    <source>
        <dbReference type="ARBA" id="ARBA00022694"/>
    </source>
</evidence>
<dbReference type="CDD" id="cd02440">
    <property type="entry name" value="AdoMet_MTases"/>
    <property type="match status" value="1"/>
</dbReference>
<feature type="compositionally biased region" description="Basic and acidic residues" evidence="11">
    <location>
        <begin position="209"/>
        <end position="220"/>
    </location>
</feature>
<comment type="similarity">
    <text evidence="1">Belongs to the class I-like SAM-binding methyltransferase superfamily. TRM5/TYW2 family.</text>
</comment>
<keyword evidence="4 10" id="KW-0808">Transferase</keyword>
<evidence type="ECO:0000256" key="3">
    <source>
        <dbReference type="ARBA" id="ARBA00022603"/>
    </source>
</evidence>
<dbReference type="GO" id="GO:0052906">
    <property type="term" value="F:tRNA (guanine(37)-N1)-methyltransferase activity"/>
    <property type="evidence" value="ECO:0007669"/>
    <property type="project" value="UniProtKB-UniRule"/>
</dbReference>
<feature type="binding site" evidence="10">
    <location>
        <position position="422"/>
    </location>
    <ligand>
        <name>S-adenosyl-L-methionine</name>
        <dbReference type="ChEBI" id="CHEBI:59789"/>
    </ligand>
</feature>
<dbReference type="Pfam" id="PF02475">
    <property type="entry name" value="TRM5-TYW2_MTfase"/>
    <property type="match status" value="1"/>
</dbReference>
<evidence type="ECO:0000259" key="12">
    <source>
        <dbReference type="PROSITE" id="PS51684"/>
    </source>
</evidence>
<comment type="function">
    <text evidence="10">Specifically methylates the N1 position of guanosine-37 in various cytoplasmic and mitochondrial tRNAs. Methylation is not dependent on the nature of the nucleoside 5' of the target nucleoside. This is the first step in the biosynthesis of wybutosine (yW), a modified base adjacent to the anticodon of tRNAs and required for accurate decoding.</text>
</comment>
<evidence type="ECO:0000256" key="5">
    <source>
        <dbReference type="ARBA" id="ARBA00022691"/>
    </source>
</evidence>
<keyword evidence="5 10" id="KW-0949">S-adenosyl-L-methionine</keyword>
<evidence type="ECO:0000313" key="13">
    <source>
        <dbReference type="EMBL" id="KAK4797246.1"/>
    </source>
</evidence>
<dbReference type="InterPro" id="IPR029063">
    <property type="entry name" value="SAM-dependent_MTases_sf"/>
</dbReference>
<accession>A0AAN7M1G2</accession>
<keyword evidence="8 10" id="KW-0539">Nucleus</keyword>
<dbReference type="HAMAP" id="MF_03152">
    <property type="entry name" value="TRM5"/>
    <property type="match status" value="1"/>
</dbReference>
<evidence type="ECO:0000256" key="2">
    <source>
        <dbReference type="ARBA" id="ARBA00022490"/>
    </source>
</evidence>
<dbReference type="EC" id="2.1.1.228" evidence="10"/>
<keyword evidence="3 10" id="KW-0489">Methyltransferase</keyword>
<feature type="binding site" evidence="10">
    <location>
        <begin position="488"/>
        <end position="489"/>
    </location>
    <ligand>
        <name>S-adenosyl-L-methionine</name>
        <dbReference type="ChEBI" id="CHEBI:59789"/>
    </ligand>
</feature>
<dbReference type="GO" id="GO:0005634">
    <property type="term" value="C:nucleus"/>
    <property type="evidence" value="ECO:0007669"/>
    <property type="project" value="UniProtKB-SubCell"/>
</dbReference>
<reference evidence="13 14" key="1">
    <citation type="journal article" date="2023" name="Hortic Res">
        <title>Pangenome of water caltrop reveals structural variations and asymmetric subgenome divergence after allopolyploidization.</title>
        <authorList>
            <person name="Zhang X."/>
            <person name="Chen Y."/>
            <person name="Wang L."/>
            <person name="Yuan Y."/>
            <person name="Fang M."/>
            <person name="Shi L."/>
            <person name="Lu R."/>
            <person name="Comes H.P."/>
            <person name="Ma Y."/>
            <person name="Chen Y."/>
            <person name="Huang G."/>
            <person name="Zhou Y."/>
            <person name="Zheng Z."/>
            <person name="Qiu Y."/>
        </authorList>
    </citation>
    <scope>NUCLEOTIDE SEQUENCE [LARGE SCALE GENOMIC DNA]</scope>
    <source>
        <strain evidence="13">F231</strain>
    </source>
</reference>
<feature type="region of interest" description="Disordered" evidence="11">
    <location>
        <begin position="201"/>
        <end position="220"/>
    </location>
</feature>
<dbReference type="Proteomes" id="UP001346149">
    <property type="component" value="Unassembled WGS sequence"/>
</dbReference>
<dbReference type="InterPro" id="IPR030382">
    <property type="entry name" value="MeTrfase_TRM5/TYW2"/>
</dbReference>
<dbReference type="InterPro" id="IPR056743">
    <property type="entry name" value="TRM5-TYW2-like_MTfase"/>
</dbReference>
<dbReference type="InterPro" id="IPR025792">
    <property type="entry name" value="tRNA_Gua_MeTrfase_euk"/>
</dbReference>
<evidence type="ECO:0000256" key="8">
    <source>
        <dbReference type="ARBA" id="ARBA00023242"/>
    </source>
</evidence>
<protein>
    <recommendedName>
        <fullName evidence="10">tRNA (guanine(37)-N1)-methyltransferase</fullName>
        <ecNumber evidence="10">2.1.1.228</ecNumber>
    </recommendedName>
    <alternativeName>
        <fullName evidence="10">M1G-methyltransferase</fullName>
    </alternativeName>
    <alternativeName>
        <fullName evidence="10">tRNA [GM37] methyltransferase</fullName>
    </alternativeName>
    <alternativeName>
        <fullName evidence="10">tRNA methyltransferase 5 homolog</fullName>
    </alternativeName>
</protein>
<dbReference type="InterPro" id="IPR056744">
    <property type="entry name" value="TRM5/TYW2-like_N"/>
</dbReference>
<dbReference type="GO" id="GO:0002939">
    <property type="term" value="P:tRNA N1-guanine methylation"/>
    <property type="evidence" value="ECO:0007669"/>
    <property type="project" value="TreeGrafter"/>
</dbReference>
<evidence type="ECO:0000256" key="4">
    <source>
        <dbReference type="ARBA" id="ARBA00022679"/>
    </source>
</evidence>
<evidence type="ECO:0000313" key="14">
    <source>
        <dbReference type="Proteomes" id="UP001346149"/>
    </source>
</evidence>
<comment type="caution">
    <text evidence="13">The sequence shown here is derived from an EMBL/GenBank/DDBJ whole genome shotgun (WGS) entry which is preliminary data.</text>
</comment>
<keyword evidence="14" id="KW-1185">Reference proteome</keyword>